<dbReference type="Gene3D" id="3.30.40.10">
    <property type="entry name" value="Zinc/RING finger domain, C3HC4 (zinc finger)"/>
    <property type="match status" value="1"/>
</dbReference>
<dbReference type="EC" id="2.3.2.31" evidence="2"/>
<comment type="catalytic activity">
    <reaction evidence="1">
        <text>[E2 ubiquitin-conjugating enzyme]-S-ubiquitinyl-L-cysteine + [acceptor protein]-L-lysine = [E2 ubiquitin-conjugating enzyme]-L-cysteine + [acceptor protein]-N(6)-ubiquitinyl-L-lysine.</text>
        <dbReference type="EC" id="2.3.2.31"/>
    </reaction>
</comment>
<keyword evidence="14" id="KW-1185">Reference proteome</keyword>
<dbReference type="InterPro" id="IPR013087">
    <property type="entry name" value="Znf_C2H2_type"/>
</dbReference>
<dbReference type="Gene3D" id="1.20.120.1750">
    <property type="match status" value="1"/>
</dbReference>
<dbReference type="AlphaFoldDB" id="A0A6A4HLW7"/>
<keyword evidence="5" id="KW-0677">Repeat</keyword>
<dbReference type="GO" id="GO:0016567">
    <property type="term" value="P:protein ubiquitination"/>
    <property type="evidence" value="ECO:0007669"/>
    <property type="project" value="InterPro"/>
</dbReference>
<dbReference type="EMBL" id="ML769488">
    <property type="protein sequence ID" value="KAE9398064.1"/>
    <property type="molecule type" value="Genomic_DNA"/>
</dbReference>
<keyword evidence="3" id="KW-0808">Transferase</keyword>
<evidence type="ECO:0000256" key="5">
    <source>
        <dbReference type="ARBA" id="ARBA00022737"/>
    </source>
</evidence>
<dbReference type="OrthoDB" id="10009520at2759"/>
<name>A0A6A4HLW7_9AGAR</name>
<evidence type="ECO:0000256" key="3">
    <source>
        <dbReference type="ARBA" id="ARBA00022679"/>
    </source>
</evidence>
<dbReference type="SMART" id="SM00647">
    <property type="entry name" value="IBR"/>
    <property type="match status" value="2"/>
</dbReference>
<feature type="compositionally biased region" description="Low complexity" evidence="10">
    <location>
        <begin position="34"/>
        <end position="48"/>
    </location>
</feature>
<dbReference type="PANTHER" id="PTHR11685">
    <property type="entry name" value="RBR FAMILY RING FINGER AND IBR DOMAIN-CONTAINING"/>
    <property type="match status" value="1"/>
</dbReference>
<dbReference type="Pfam" id="PF01485">
    <property type="entry name" value="IBR"/>
    <property type="match status" value="1"/>
</dbReference>
<dbReference type="InterPro" id="IPR002867">
    <property type="entry name" value="IBR_dom"/>
</dbReference>
<dbReference type="PROSITE" id="PS51873">
    <property type="entry name" value="TRIAD"/>
    <property type="match status" value="1"/>
</dbReference>
<feature type="region of interest" description="Disordered" evidence="10">
    <location>
        <begin position="211"/>
        <end position="253"/>
    </location>
</feature>
<feature type="region of interest" description="Disordered" evidence="10">
    <location>
        <begin position="1"/>
        <end position="84"/>
    </location>
</feature>
<evidence type="ECO:0000256" key="9">
    <source>
        <dbReference type="PROSITE-ProRule" id="PRU00723"/>
    </source>
</evidence>
<dbReference type="CDD" id="cd22585">
    <property type="entry name" value="Rcat_RBR_DEAH12-like"/>
    <property type="match status" value="1"/>
</dbReference>
<evidence type="ECO:0000259" key="11">
    <source>
        <dbReference type="PROSITE" id="PS50103"/>
    </source>
</evidence>
<dbReference type="InterPro" id="IPR013083">
    <property type="entry name" value="Znf_RING/FYVE/PHD"/>
</dbReference>
<evidence type="ECO:0000256" key="1">
    <source>
        <dbReference type="ARBA" id="ARBA00001798"/>
    </source>
</evidence>
<dbReference type="SMART" id="SM00356">
    <property type="entry name" value="ZnF_C3H1"/>
    <property type="match status" value="2"/>
</dbReference>
<feature type="domain" description="RING-type" evidence="12">
    <location>
        <begin position="824"/>
        <end position="1045"/>
    </location>
</feature>
<evidence type="ECO:0000256" key="7">
    <source>
        <dbReference type="ARBA" id="ARBA00022786"/>
    </source>
</evidence>
<evidence type="ECO:0000256" key="10">
    <source>
        <dbReference type="SAM" id="MobiDB-lite"/>
    </source>
</evidence>
<evidence type="ECO:0000256" key="4">
    <source>
        <dbReference type="ARBA" id="ARBA00022723"/>
    </source>
</evidence>
<dbReference type="InterPro" id="IPR031127">
    <property type="entry name" value="E3_UB_ligase_RBR"/>
</dbReference>
<evidence type="ECO:0000259" key="12">
    <source>
        <dbReference type="PROSITE" id="PS51873"/>
    </source>
</evidence>
<dbReference type="InterPro" id="IPR000571">
    <property type="entry name" value="Znf_CCCH"/>
</dbReference>
<keyword evidence="8 9" id="KW-0862">Zinc</keyword>
<evidence type="ECO:0000256" key="8">
    <source>
        <dbReference type="ARBA" id="ARBA00022833"/>
    </source>
</evidence>
<feature type="zinc finger region" description="C3H1-type" evidence="9">
    <location>
        <begin position="390"/>
        <end position="417"/>
    </location>
</feature>
<proteinExistence type="predicted"/>
<feature type="zinc finger region" description="C3H1-type" evidence="9">
    <location>
        <begin position="132"/>
        <end position="159"/>
    </location>
</feature>
<dbReference type="GO" id="GO:0061630">
    <property type="term" value="F:ubiquitin protein ligase activity"/>
    <property type="evidence" value="ECO:0007669"/>
    <property type="project" value="UniProtKB-EC"/>
</dbReference>
<dbReference type="PROSITE" id="PS00028">
    <property type="entry name" value="ZINC_FINGER_C2H2_1"/>
    <property type="match status" value="1"/>
</dbReference>
<feature type="domain" description="C3H1-type" evidence="11">
    <location>
        <begin position="390"/>
        <end position="417"/>
    </location>
</feature>
<dbReference type="InterPro" id="IPR036855">
    <property type="entry name" value="Znf_CCCH_sf"/>
</dbReference>
<dbReference type="Pfam" id="PF22191">
    <property type="entry name" value="IBR_1"/>
    <property type="match status" value="1"/>
</dbReference>
<feature type="domain" description="C3H1-type" evidence="11">
    <location>
        <begin position="132"/>
        <end position="159"/>
    </location>
</feature>
<reference evidence="13" key="1">
    <citation type="journal article" date="2019" name="Environ. Microbiol.">
        <title>Fungal ecological strategies reflected in gene transcription - a case study of two litter decomposers.</title>
        <authorList>
            <person name="Barbi F."/>
            <person name="Kohler A."/>
            <person name="Barry K."/>
            <person name="Baskaran P."/>
            <person name="Daum C."/>
            <person name="Fauchery L."/>
            <person name="Ihrmark K."/>
            <person name="Kuo A."/>
            <person name="LaButti K."/>
            <person name="Lipzen A."/>
            <person name="Morin E."/>
            <person name="Grigoriev I.V."/>
            <person name="Henrissat B."/>
            <person name="Lindahl B."/>
            <person name="Martin F."/>
        </authorList>
    </citation>
    <scope>NUCLEOTIDE SEQUENCE</scope>
    <source>
        <strain evidence="13">JB14</strain>
    </source>
</reference>
<feature type="compositionally biased region" description="Polar residues" evidence="10">
    <location>
        <begin position="49"/>
        <end position="61"/>
    </location>
</feature>
<evidence type="ECO:0000313" key="14">
    <source>
        <dbReference type="Proteomes" id="UP000799118"/>
    </source>
</evidence>
<accession>A0A6A4HLW7</accession>
<feature type="compositionally biased region" description="Polar residues" evidence="10">
    <location>
        <begin position="239"/>
        <end position="253"/>
    </location>
</feature>
<protein>
    <recommendedName>
        <fullName evidence="2">RBR-type E3 ubiquitin transferase</fullName>
        <ecNumber evidence="2">2.3.2.31</ecNumber>
    </recommendedName>
</protein>
<keyword evidence="7" id="KW-0833">Ubl conjugation pathway</keyword>
<sequence length="1048" mass="116839">MSKTRPSRTPKDPSSTTHDKQVKNTGIESVNVAKSMTPGPSKTPTKSTRANVQPQRTTETLQGPGKAPSPTVSGPQPTFHPAEPRTGIYVDRFGIQRIIRQSLPQVNIPSPEHPTGPQIAENNTEIAIHTRRQSSEVCRNFTRGYCEWGERCIHIHYFNILDPVNERILRQVFHNSHPERPLGLIGTKLAVFHRWSLQYVPRMLSHSSHTAPQISVANSDSSSDSSDSELDTHPIINIPRSNPSAKPLAQPTTSFHSRELSTFQSALLDPSMDAEKVTINIGSRIASAVELDRWGHETDPSAWLAADLRQDEVKIHELDAWGCEPGTSAWLDAVNSVSSGMDSDLKRWGCETDASAWLADDTSELSASSFESNLSVTTSASEPSVKHPPPRNSEICWRWLRGACERGYNCYYVHGDLEYDQSLTDLRPAGPPAYYATTIHDHIRIKLGAGFSVQEIVTGFETPGYISTISRLDVIVSRSGHRGSLRARARFSSHIEARNANISLNGTLQWGSIVSTQLPWEAPSVVAYAGYPTEARANKAIAIAKAAYSSTYISAHLYSGLPQMGAYTVRFRNLPLDTKKAHLSKYSQPLDVMWDMPNYTSIDMVAITLRRKLETNGISLNSFDVLPPPYRDGRVRAWAHFSSPSAAKAACQLLHLRKPMCTGRTRVFATTCRRYLIRCLWNNTEKSKMKSLFPGPSVIAKLSAEDGKDLGHLKAEFEKLRGGEVVRHNGELEIAHIGLIIRDDASRRRLTLFGQSSLRETVKAILIQKHSELSVREQRYLDLGPLMGPFIHFEFGALSRRLGPEKVFLDLWNRRLVVMVANGQDPDFHIALQAVQRTQCMQNPRLRRDVASCPHAYCRTCLVNYLQAAIDSKFFPLTCLGNDDNCSSLIPISLARQVLSIGEFDSLVEAAFQAHIHERPKEFHYCPSPDCMQVYRPAPRGNVLQCPSCLLRICPQCHVEQHDGFECPDHDGGNRLFNEWANAHDVKNCPECRIPIERAEGCNDVTCTRCRTHICWVCLQTFPGGDGIYSHMRIEHGGIGNAFDADGL</sequence>
<dbReference type="SUPFAM" id="SSF90229">
    <property type="entry name" value="CCCH zinc finger"/>
    <property type="match status" value="1"/>
</dbReference>
<dbReference type="SUPFAM" id="SSF57850">
    <property type="entry name" value="RING/U-box"/>
    <property type="match status" value="1"/>
</dbReference>
<dbReference type="PROSITE" id="PS50103">
    <property type="entry name" value="ZF_C3H1"/>
    <property type="match status" value="2"/>
</dbReference>
<keyword evidence="6 9" id="KW-0863">Zinc-finger</keyword>
<dbReference type="Proteomes" id="UP000799118">
    <property type="component" value="Unassembled WGS sequence"/>
</dbReference>
<keyword evidence="4 9" id="KW-0479">Metal-binding</keyword>
<gene>
    <name evidence="13" type="ORF">BT96DRAFT_995247</name>
</gene>
<dbReference type="CDD" id="cd20335">
    <property type="entry name" value="BRcat_RBR"/>
    <property type="match status" value="1"/>
</dbReference>
<organism evidence="13 14">
    <name type="scientific">Gymnopus androsaceus JB14</name>
    <dbReference type="NCBI Taxonomy" id="1447944"/>
    <lineage>
        <taxon>Eukaryota</taxon>
        <taxon>Fungi</taxon>
        <taxon>Dikarya</taxon>
        <taxon>Basidiomycota</taxon>
        <taxon>Agaricomycotina</taxon>
        <taxon>Agaricomycetes</taxon>
        <taxon>Agaricomycetidae</taxon>
        <taxon>Agaricales</taxon>
        <taxon>Marasmiineae</taxon>
        <taxon>Omphalotaceae</taxon>
        <taxon>Gymnopus</taxon>
    </lineage>
</organism>
<dbReference type="GO" id="GO:0008270">
    <property type="term" value="F:zinc ion binding"/>
    <property type="evidence" value="ECO:0007669"/>
    <property type="project" value="UniProtKB-KW"/>
</dbReference>
<evidence type="ECO:0000256" key="2">
    <source>
        <dbReference type="ARBA" id="ARBA00012251"/>
    </source>
</evidence>
<evidence type="ECO:0000256" key="6">
    <source>
        <dbReference type="ARBA" id="ARBA00022771"/>
    </source>
</evidence>
<evidence type="ECO:0000313" key="13">
    <source>
        <dbReference type="EMBL" id="KAE9398064.1"/>
    </source>
</evidence>
<dbReference type="InterPro" id="IPR044066">
    <property type="entry name" value="TRIAD_supradom"/>
</dbReference>